<feature type="domain" description="EF-hand" evidence="3">
    <location>
        <begin position="943"/>
        <end position="978"/>
    </location>
</feature>
<feature type="domain" description="EF-hand" evidence="3">
    <location>
        <begin position="159"/>
        <end position="194"/>
    </location>
</feature>
<proteinExistence type="predicted"/>
<dbReference type="InterPro" id="IPR018247">
    <property type="entry name" value="EF_Hand_1_Ca_BS"/>
</dbReference>
<sequence>MATRTLRTRPWSPGVYRGNTPVIAHPMSQMGSCGDLSVRGVSTPVLRREKTISFVDNGRVDTVSKDNKFCFNGGYSPRLLHWPLDYQQQQYVGRPAVRQKESPNFKGKSEDELLDKVRDKLTTGFYGLRHMFKANDPMGKGNVTKEALLRILYHLCGYITKEQFDRFLQRLDLDDSNLISFVDFVKCFQDNETVRRQWVIPTKKMETQEFRRAMYPEENLRDLDNMQCDPHHSAPYAAAFLRDKLTTGEVNIRDLLPTACFEPNGMVLAPQLREAMAQLGVHFTNSEYDKFWSRFDRDNCGGVYTKQLYKQIGLTSLGQPKITSTAITTSNTHKNSSHQSHKSEIVTCWSSEEKDGVRHDTFRTSYNYDVDDENLDEKQETKVKHQRTNDPKDRKANRRTKVVSKPPVPPTSEKSCVTVSRKQKTTQQTSTKFENVLDSLHSKTNRLSSDKYEGPYTFMLEAFQLFDYLDDGYISKVDFRRVMKEFGITIAALELEDFLKSCGIRTIQGQINYKDFLVKYQNREKTGILDGTSGNNNKVIRQETKSEVKNTTKSELLESAVVEHLHGDFMKLVSDFKEADVNNEGEVSEDTFRKVIENQLGGTLTDKQWKVLQKDVGTQHNGAISYPGFLAKFDIQPGTWNQQLQGETILPKHTIHKVDDPTIDKLRHMASYMMSVKDKEETDEKNRLVLETNKQIEEIFRSRFHTFDKHFKDMDRKMTGRMTKWQFGALLRLTGLTLNQKELDRLWSTLNLARDGMLAYSALIKQFSPANRVRSVWGKAPSLDENTQSMVERARQIQRERKEGFRLRPHSAPNVGRPSSAKASAPLNLKTDTSKLLRRKEIMKKLQPFVTKNWDRLHQSFINLDRQGFSNIGYMEMKALMTQLQFGLNNTDMAEILDQFDLQGNGRFHYIAFLEAFSPQGGNFDMFEEVNEMSPNFVGKLLREWQNLRRAFRKMDSNNDGYLEVGDFKKCLKVCNIDGSDEDLYHLFSQFDRELTGKIAYREFLKTLLSVK</sequence>
<feature type="domain" description="EF-hand" evidence="3">
    <location>
        <begin position="454"/>
        <end position="489"/>
    </location>
</feature>
<organism evidence="4 5">
    <name type="scientific">Patella caerulea</name>
    <name type="common">Rayed Mediterranean limpet</name>
    <dbReference type="NCBI Taxonomy" id="87958"/>
    <lineage>
        <taxon>Eukaryota</taxon>
        <taxon>Metazoa</taxon>
        <taxon>Spiralia</taxon>
        <taxon>Lophotrochozoa</taxon>
        <taxon>Mollusca</taxon>
        <taxon>Gastropoda</taxon>
        <taxon>Patellogastropoda</taxon>
        <taxon>Patelloidea</taxon>
        <taxon>Patellidae</taxon>
        <taxon>Patella</taxon>
    </lineage>
</organism>
<keyword evidence="5" id="KW-1185">Reference proteome</keyword>
<dbReference type="Pfam" id="PF13499">
    <property type="entry name" value="EF-hand_7"/>
    <property type="match status" value="1"/>
</dbReference>
<dbReference type="InterPro" id="IPR052603">
    <property type="entry name" value="EFCB6"/>
</dbReference>
<evidence type="ECO:0000313" key="4">
    <source>
        <dbReference type="EMBL" id="KAK6170323.1"/>
    </source>
</evidence>
<comment type="caution">
    <text evidence="4">The sequence shown here is derived from an EMBL/GenBank/DDBJ whole genome shotgun (WGS) entry which is preliminary data.</text>
</comment>
<dbReference type="PANTHER" id="PTHR20875:SF5">
    <property type="entry name" value="EF-HAND DOMAIN-CONTAINING PROTEIN"/>
    <property type="match status" value="1"/>
</dbReference>
<dbReference type="CDD" id="cd00051">
    <property type="entry name" value="EFh"/>
    <property type="match status" value="1"/>
</dbReference>
<dbReference type="PROSITE" id="PS00018">
    <property type="entry name" value="EF_HAND_1"/>
    <property type="match status" value="2"/>
</dbReference>
<evidence type="ECO:0000256" key="2">
    <source>
        <dbReference type="SAM" id="MobiDB-lite"/>
    </source>
</evidence>
<dbReference type="PROSITE" id="PS50222">
    <property type="entry name" value="EF_HAND_2"/>
    <property type="match status" value="4"/>
</dbReference>
<dbReference type="InterPro" id="IPR002048">
    <property type="entry name" value="EF_hand_dom"/>
</dbReference>
<protein>
    <recommendedName>
        <fullName evidence="3">EF-hand domain-containing protein</fullName>
    </recommendedName>
</protein>
<dbReference type="SUPFAM" id="SSF47473">
    <property type="entry name" value="EF-hand"/>
    <property type="match status" value="4"/>
</dbReference>
<feature type="region of interest" description="Disordered" evidence="2">
    <location>
        <begin position="808"/>
        <end position="827"/>
    </location>
</feature>
<name>A0AAN8P8L7_PATCE</name>
<evidence type="ECO:0000256" key="1">
    <source>
        <dbReference type="ARBA" id="ARBA00022837"/>
    </source>
</evidence>
<dbReference type="PANTHER" id="PTHR20875">
    <property type="entry name" value="EF-HAND CALCIUM-BINDING DOMAIN-CONTAINING PROTEIN 6-RELATED"/>
    <property type="match status" value="1"/>
</dbReference>
<evidence type="ECO:0000259" key="3">
    <source>
        <dbReference type="PROSITE" id="PS50222"/>
    </source>
</evidence>
<dbReference type="Gene3D" id="1.10.238.10">
    <property type="entry name" value="EF-hand"/>
    <property type="match status" value="6"/>
</dbReference>
<dbReference type="Pfam" id="PF13833">
    <property type="entry name" value="EF-hand_8"/>
    <property type="match status" value="1"/>
</dbReference>
<evidence type="ECO:0000313" key="5">
    <source>
        <dbReference type="Proteomes" id="UP001347796"/>
    </source>
</evidence>
<reference evidence="4 5" key="1">
    <citation type="submission" date="2024-01" db="EMBL/GenBank/DDBJ databases">
        <title>The genome of the rayed Mediterranean limpet Patella caerulea (Linnaeus, 1758).</title>
        <authorList>
            <person name="Anh-Thu Weber A."/>
            <person name="Halstead-Nussloch G."/>
        </authorList>
    </citation>
    <scope>NUCLEOTIDE SEQUENCE [LARGE SCALE GENOMIC DNA]</scope>
    <source>
        <strain evidence="4">AATW-2023a</strain>
        <tissue evidence="4">Whole specimen</tissue>
    </source>
</reference>
<dbReference type="Proteomes" id="UP001347796">
    <property type="component" value="Unassembled WGS sequence"/>
</dbReference>
<feature type="compositionally biased region" description="Low complexity" evidence="2">
    <location>
        <begin position="411"/>
        <end position="430"/>
    </location>
</feature>
<dbReference type="AlphaFoldDB" id="A0AAN8P8L7"/>
<dbReference type="InterPro" id="IPR011992">
    <property type="entry name" value="EF-hand-dom_pair"/>
</dbReference>
<gene>
    <name evidence="4" type="ORF">SNE40_018738</name>
</gene>
<accession>A0AAN8P8L7</accession>
<feature type="compositionally biased region" description="Basic and acidic residues" evidence="2">
    <location>
        <begin position="376"/>
        <end position="394"/>
    </location>
</feature>
<dbReference type="EMBL" id="JAZGQO010000014">
    <property type="protein sequence ID" value="KAK6170323.1"/>
    <property type="molecule type" value="Genomic_DNA"/>
</dbReference>
<feature type="region of interest" description="Disordered" evidence="2">
    <location>
        <begin position="373"/>
        <end position="430"/>
    </location>
</feature>
<dbReference type="GO" id="GO:0005509">
    <property type="term" value="F:calcium ion binding"/>
    <property type="evidence" value="ECO:0007669"/>
    <property type="project" value="InterPro"/>
</dbReference>
<keyword evidence="1" id="KW-0106">Calcium</keyword>
<dbReference type="SMART" id="SM00054">
    <property type="entry name" value="EFh"/>
    <property type="match status" value="6"/>
</dbReference>
<feature type="domain" description="EF-hand" evidence="3">
    <location>
        <begin position="979"/>
        <end position="1012"/>
    </location>
</feature>